<keyword evidence="8" id="KW-0131">Cell cycle</keyword>
<evidence type="ECO:0000313" key="13">
    <source>
        <dbReference type="Proteomes" id="UP001314903"/>
    </source>
</evidence>
<evidence type="ECO:0000313" key="12">
    <source>
        <dbReference type="EMBL" id="MBP2027054.1"/>
    </source>
</evidence>
<dbReference type="PANTHER" id="PTHR30349:SF77">
    <property type="entry name" value="TYROSINE RECOMBINASE XERC"/>
    <property type="match status" value="1"/>
</dbReference>
<dbReference type="InterPro" id="IPR011010">
    <property type="entry name" value="DNA_brk_join_enz"/>
</dbReference>
<feature type="domain" description="Tyr recombinase" evidence="10">
    <location>
        <begin position="133"/>
        <end position="325"/>
    </location>
</feature>
<evidence type="ECO:0000256" key="2">
    <source>
        <dbReference type="ARBA" id="ARBA00022490"/>
    </source>
</evidence>
<evidence type="ECO:0000256" key="9">
    <source>
        <dbReference type="PROSITE-ProRule" id="PRU01248"/>
    </source>
</evidence>
<dbReference type="Gene3D" id="1.10.443.10">
    <property type="entry name" value="Intergrase catalytic core"/>
    <property type="match status" value="1"/>
</dbReference>
<evidence type="ECO:0000256" key="1">
    <source>
        <dbReference type="ARBA" id="ARBA00004496"/>
    </source>
</evidence>
<feature type="domain" description="Core-binding (CB)" evidence="11">
    <location>
        <begin position="8"/>
        <end position="108"/>
    </location>
</feature>
<dbReference type="InterPro" id="IPR002104">
    <property type="entry name" value="Integrase_catalytic"/>
</dbReference>
<keyword evidence="5" id="KW-0229">DNA integration</keyword>
<accession>A0ABS4KGZ7</accession>
<dbReference type="PANTHER" id="PTHR30349">
    <property type="entry name" value="PHAGE INTEGRASE-RELATED"/>
    <property type="match status" value="1"/>
</dbReference>
<dbReference type="InterPro" id="IPR044068">
    <property type="entry name" value="CB"/>
</dbReference>
<keyword evidence="4" id="KW-0159">Chromosome partition</keyword>
<evidence type="ECO:0000259" key="11">
    <source>
        <dbReference type="PROSITE" id="PS51900"/>
    </source>
</evidence>
<dbReference type="Pfam" id="PF00589">
    <property type="entry name" value="Phage_integrase"/>
    <property type="match status" value="1"/>
</dbReference>
<evidence type="ECO:0000256" key="3">
    <source>
        <dbReference type="ARBA" id="ARBA00022618"/>
    </source>
</evidence>
<dbReference type="SUPFAM" id="SSF56349">
    <property type="entry name" value="DNA breaking-rejoining enzymes"/>
    <property type="match status" value="1"/>
</dbReference>
<reference evidence="12 13" key="1">
    <citation type="submission" date="2021-03" db="EMBL/GenBank/DDBJ databases">
        <title>Genomic Encyclopedia of Type Strains, Phase IV (KMG-IV): sequencing the most valuable type-strain genomes for metagenomic binning, comparative biology and taxonomic classification.</title>
        <authorList>
            <person name="Goeker M."/>
        </authorList>
    </citation>
    <scope>NUCLEOTIDE SEQUENCE [LARGE SCALE GENOMIC DNA]</scope>
    <source>
        <strain evidence="12 13">DSM 27512</strain>
    </source>
</reference>
<gene>
    <name evidence="12" type="ORF">J2Z35_000846</name>
</gene>
<dbReference type="InterPro" id="IPR013762">
    <property type="entry name" value="Integrase-like_cat_sf"/>
</dbReference>
<keyword evidence="7" id="KW-0233">DNA recombination</keyword>
<evidence type="ECO:0000256" key="7">
    <source>
        <dbReference type="ARBA" id="ARBA00023172"/>
    </source>
</evidence>
<dbReference type="EMBL" id="JAGGLI010000006">
    <property type="protein sequence ID" value="MBP2027054.1"/>
    <property type="molecule type" value="Genomic_DNA"/>
</dbReference>
<comment type="subcellular location">
    <subcellularLocation>
        <location evidence="1">Cytoplasm</location>
    </subcellularLocation>
</comment>
<dbReference type="InterPro" id="IPR010998">
    <property type="entry name" value="Integrase_recombinase_N"/>
</dbReference>
<dbReference type="PROSITE" id="PS51900">
    <property type="entry name" value="CB"/>
    <property type="match status" value="1"/>
</dbReference>
<dbReference type="InterPro" id="IPR050090">
    <property type="entry name" value="Tyrosine_recombinase_XerCD"/>
</dbReference>
<comment type="caution">
    <text evidence="12">The sequence shown here is derived from an EMBL/GenBank/DDBJ whole genome shotgun (WGS) entry which is preliminary data.</text>
</comment>
<evidence type="ECO:0000256" key="8">
    <source>
        <dbReference type="ARBA" id="ARBA00023306"/>
    </source>
</evidence>
<keyword evidence="6 9" id="KW-0238">DNA-binding</keyword>
<dbReference type="Proteomes" id="UP001314903">
    <property type="component" value="Unassembled WGS sequence"/>
</dbReference>
<proteinExistence type="predicted"/>
<evidence type="ECO:0000256" key="5">
    <source>
        <dbReference type="ARBA" id="ARBA00022908"/>
    </source>
</evidence>
<protein>
    <submittedName>
        <fullName evidence="12">Site-specific recombinase XerD</fullName>
    </submittedName>
</protein>
<keyword evidence="2" id="KW-0963">Cytoplasm</keyword>
<dbReference type="Gene3D" id="1.10.150.130">
    <property type="match status" value="1"/>
</dbReference>
<keyword evidence="3" id="KW-0132">Cell division</keyword>
<name>A0ABS4KGZ7_9FIRM</name>
<evidence type="ECO:0000259" key="10">
    <source>
        <dbReference type="PROSITE" id="PS51898"/>
    </source>
</evidence>
<evidence type="ECO:0000256" key="4">
    <source>
        <dbReference type="ARBA" id="ARBA00022829"/>
    </source>
</evidence>
<dbReference type="PROSITE" id="PS51898">
    <property type="entry name" value="TYR_RECOMBINASE"/>
    <property type="match status" value="1"/>
</dbReference>
<sequence length="331" mass="38809">MTDYIKIKFTRLIDEKYSSYNKNLLYIFVNALSSSGKSDNTIISYLLDLKTFFDYLNIEESLKDINISNLRPIHINMYYSYLITQRNNSSSTLKRKKYVLKLFMDFLKEQNEISSIPIPSESVIKVKQNKLPKMPIFLELKEIRNLNKALEELCKTEYTKIRNIYIINLMLNTGMRISEVLNITLEDLRRSKANGYIVIRGKGNKERYFPIDISDFSDDHKIKSYISKYIEYRDDIDTTENSLFVSLKGEKISQRYIQKILKEGAEFSQLNKKISPHKLRHTFATHILRNGANIRHVQELLGHSSISTTQIYTHANIADLKESLTKNKIKY</sequence>
<evidence type="ECO:0000256" key="6">
    <source>
        <dbReference type="ARBA" id="ARBA00023125"/>
    </source>
</evidence>
<keyword evidence="13" id="KW-1185">Reference proteome</keyword>
<organism evidence="12 13">
    <name type="scientific">Acetoanaerobium pronyense</name>
    <dbReference type="NCBI Taxonomy" id="1482736"/>
    <lineage>
        <taxon>Bacteria</taxon>
        <taxon>Bacillati</taxon>
        <taxon>Bacillota</taxon>
        <taxon>Clostridia</taxon>
        <taxon>Peptostreptococcales</taxon>
        <taxon>Filifactoraceae</taxon>
        <taxon>Acetoanaerobium</taxon>
    </lineage>
</organism>